<proteinExistence type="predicted"/>
<accession>A0ABW4E059</accession>
<dbReference type="Gene3D" id="3.10.450.50">
    <property type="match status" value="1"/>
</dbReference>
<dbReference type="InterPro" id="IPR053892">
    <property type="entry name" value="MoaF-like"/>
</dbReference>
<dbReference type="EMBL" id="JBHTOQ010000034">
    <property type="protein sequence ID" value="MFD1482658.1"/>
    <property type="molecule type" value="Genomic_DNA"/>
</dbReference>
<reference evidence="4" key="1">
    <citation type="journal article" date="2019" name="Int. J. Syst. Evol. Microbiol.">
        <title>The Global Catalogue of Microorganisms (GCM) 10K type strain sequencing project: providing services to taxonomists for standard genome sequencing and annotation.</title>
        <authorList>
            <consortium name="The Broad Institute Genomics Platform"/>
            <consortium name="The Broad Institute Genome Sequencing Center for Infectious Disease"/>
            <person name="Wu L."/>
            <person name="Ma J."/>
        </authorList>
    </citation>
    <scope>NUCLEOTIDE SEQUENCE [LARGE SCALE GENOMIC DNA]</scope>
    <source>
        <strain evidence="4">CCM 8875</strain>
    </source>
</reference>
<name>A0ABW4E059_9RHOB</name>
<comment type="caution">
    <text evidence="3">The sequence shown here is derived from an EMBL/GenBank/DDBJ whole genome shotgun (WGS) entry which is preliminary data.</text>
</comment>
<dbReference type="Pfam" id="PF22036">
    <property type="entry name" value="MoaF_like"/>
    <property type="match status" value="1"/>
</dbReference>
<protein>
    <submittedName>
        <fullName evidence="3">Nuclear transport factor 2 family protein</fullName>
    </submittedName>
</protein>
<dbReference type="Gene3D" id="2.40.128.20">
    <property type="match status" value="1"/>
</dbReference>
<dbReference type="Pfam" id="PF12680">
    <property type="entry name" value="SnoaL_2"/>
    <property type="match status" value="1"/>
</dbReference>
<dbReference type="InterPro" id="IPR012674">
    <property type="entry name" value="Calycin"/>
</dbReference>
<dbReference type="SUPFAM" id="SSF54427">
    <property type="entry name" value="NTF2-like"/>
    <property type="match status" value="1"/>
</dbReference>
<feature type="domain" description="SnoaL-like" evidence="1">
    <location>
        <begin position="123"/>
        <end position="213"/>
    </location>
</feature>
<dbReference type="InterPro" id="IPR032710">
    <property type="entry name" value="NTF2-like_dom_sf"/>
</dbReference>
<dbReference type="InterPro" id="IPR037401">
    <property type="entry name" value="SnoaL-like"/>
</dbReference>
<dbReference type="Proteomes" id="UP001597302">
    <property type="component" value="Unassembled WGS sequence"/>
</dbReference>
<dbReference type="RefSeq" id="WP_207392302.1">
    <property type="nucleotide sequence ID" value="NZ_CBCSAJ010000048.1"/>
</dbReference>
<keyword evidence="4" id="KW-1185">Reference proteome</keyword>
<gene>
    <name evidence="3" type="ORF">ACFQ5P_15290</name>
</gene>
<evidence type="ECO:0000259" key="1">
    <source>
        <dbReference type="Pfam" id="PF12680"/>
    </source>
</evidence>
<organism evidence="3 4">
    <name type="scientific">Paracoccus nototheniae</name>
    <dbReference type="NCBI Taxonomy" id="2489002"/>
    <lineage>
        <taxon>Bacteria</taxon>
        <taxon>Pseudomonadati</taxon>
        <taxon>Pseudomonadota</taxon>
        <taxon>Alphaproteobacteria</taxon>
        <taxon>Rhodobacterales</taxon>
        <taxon>Paracoccaceae</taxon>
        <taxon>Paracoccus</taxon>
    </lineage>
</organism>
<feature type="domain" description="MoaF-like" evidence="2">
    <location>
        <begin position="8"/>
        <end position="99"/>
    </location>
</feature>
<evidence type="ECO:0000259" key="2">
    <source>
        <dbReference type="Pfam" id="PF22036"/>
    </source>
</evidence>
<evidence type="ECO:0000313" key="4">
    <source>
        <dbReference type="Proteomes" id="UP001597302"/>
    </source>
</evidence>
<sequence>MTKDLFPVGQEMDVSYPNFAVSLTLLSAGQLKFEIKEGPFARIEFVDIEVKPLGNSVFAVSWQEKDGATVTNIQDFDRGIVHSFATLPDMQFLRMTGTIDITRPADRAADDRPHRNRALVLDAMTSLFQRHDVGAVDRLYTPDYIQHNPNIPQGREALRAIVGSLAPSVYYEPGLMIAEGDLVAIHGRIRGWAAEPQIAIDIFRVEGGRLAEHWDVLQNEVPAAAGVASLAMFDPDESARQDPSKAS</sequence>
<evidence type="ECO:0000313" key="3">
    <source>
        <dbReference type="EMBL" id="MFD1482658.1"/>
    </source>
</evidence>